<evidence type="ECO:0000313" key="2">
    <source>
        <dbReference type="Proteomes" id="UP001165648"/>
    </source>
</evidence>
<sequence>MSAAGRGKQEAAITCTMRGTAMRPQHRRSLSWVTHAKAGIATA</sequence>
<organism evidence="1 2">
    <name type="scientific">Bombella saccharophila</name>
    <dbReference type="NCBI Taxonomy" id="2967338"/>
    <lineage>
        <taxon>Bacteria</taxon>
        <taxon>Pseudomonadati</taxon>
        <taxon>Pseudomonadota</taxon>
        <taxon>Alphaproteobacteria</taxon>
        <taxon>Acetobacterales</taxon>
        <taxon>Acetobacteraceae</taxon>
        <taxon>Bombella</taxon>
    </lineage>
</organism>
<reference evidence="1 2" key="1">
    <citation type="submission" date="2022-07" db="EMBL/GenBank/DDBJ databases">
        <title>Bombella genomes.</title>
        <authorList>
            <person name="Harer L."/>
            <person name="Styblova S."/>
            <person name="Ehrmann M."/>
        </authorList>
    </citation>
    <scope>NUCLEOTIDE SEQUENCE [LARGE SCALE GENOMIC DNA]</scope>
    <source>
        <strain evidence="1 2">TMW 2.2558</strain>
    </source>
</reference>
<protein>
    <submittedName>
        <fullName evidence="1">Uncharacterized protein</fullName>
    </submittedName>
</protein>
<dbReference type="Proteomes" id="UP001165648">
    <property type="component" value="Unassembled WGS sequence"/>
</dbReference>
<evidence type="ECO:0000313" key="1">
    <source>
        <dbReference type="EMBL" id="MCX5614072.1"/>
    </source>
</evidence>
<gene>
    <name evidence="1" type="ORF">NQF64_02250</name>
</gene>
<dbReference type="RefSeq" id="WP_266106322.1">
    <property type="nucleotide sequence ID" value="NZ_JANIDW010000001.1"/>
</dbReference>
<keyword evidence="2" id="KW-1185">Reference proteome</keyword>
<proteinExistence type="predicted"/>
<name>A0ABT3W8F0_9PROT</name>
<accession>A0ABT3W8F0</accession>
<dbReference type="EMBL" id="JANIDW010000001">
    <property type="protein sequence ID" value="MCX5614072.1"/>
    <property type="molecule type" value="Genomic_DNA"/>
</dbReference>
<comment type="caution">
    <text evidence="1">The sequence shown here is derived from an EMBL/GenBank/DDBJ whole genome shotgun (WGS) entry which is preliminary data.</text>
</comment>